<evidence type="ECO:0000313" key="1">
    <source>
        <dbReference type="EMBL" id="PKQ79348.1"/>
    </source>
</evidence>
<dbReference type="EMBL" id="LJZX01000031">
    <property type="protein sequence ID" value="PKQ79348.1"/>
    <property type="molecule type" value="Genomic_DNA"/>
</dbReference>
<sequence length="98" mass="11045">MPLYHLPLRADQGVESLVNLGPRAADVEADKALAFGAVGVAAHDGDPILLHQKSQKRIPRALYRDVQLHNYIPADQIEATAEVLRWLEQWRQNEGPQW</sequence>
<accession>A0A2N3J1B4</accession>
<dbReference type="Proteomes" id="UP000233526">
    <property type="component" value="Unassembled WGS sequence"/>
</dbReference>
<dbReference type="SUPFAM" id="SSF160544">
    <property type="entry name" value="EscU C-terminal domain-like"/>
    <property type="match status" value="1"/>
</dbReference>
<protein>
    <submittedName>
        <fullName evidence="1">Uncharacterized protein</fullName>
    </submittedName>
</protein>
<gene>
    <name evidence="1" type="ORF">AOX56_14475</name>
</gene>
<evidence type="ECO:0000313" key="2">
    <source>
        <dbReference type="Proteomes" id="UP000233526"/>
    </source>
</evidence>
<dbReference type="AlphaFoldDB" id="A0A2N3J1B4"/>
<proteinExistence type="predicted"/>
<dbReference type="Gene3D" id="3.40.1690.10">
    <property type="entry name" value="secretion proteins EscU"/>
    <property type="match status" value="1"/>
</dbReference>
<reference evidence="1 2" key="1">
    <citation type="journal article" date="2017" name="Front. Microbiol.">
        <title>Strong Genomic and Phenotypic Heterogeneity in the Aeromonas sobria Species Complex.</title>
        <authorList>
            <person name="Gauthier J."/>
            <person name="Vincent A.T."/>
            <person name="Charette S.J."/>
            <person name="Derome N."/>
        </authorList>
    </citation>
    <scope>NUCLEOTIDE SEQUENCE [LARGE SCALE GENOMIC DNA]</scope>
    <source>
        <strain evidence="1 2">JF2635</strain>
    </source>
</reference>
<organism evidence="1 2">
    <name type="scientific">Aeromonas sobria</name>
    <dbReference type="NCBI Taxonomy" id="646"/>
    <lineage>
        <taxon>Bacteria</taxon>
        <taxon>Pseudomonadati</taxon>
        <taxon>Pseudomonadota</taxon>
        <taxon>Gammaproteobacteria</taxon>
        <taxon>Aeromonadales</taxon>
        <taxon>Aeromonadaceae</taxon>
        <taxon>Aeromonas</taxon>
    </lineage>
</organism>
<name>A0A2N3J1B4_AERSO</name>
<comment type="caution">
    <text evidence="1">The sequence shown here is derived from an EMBL/GenBank/DDBJ whole genome shotgun (WGS) entry which is preliminary data.</text>
</comment>
<dbReference type="InterPro" id="IPR029025">
    <property type="entry name" value="T3SS_substrate_exporter_C"/>
</dbReference>